<protein>
    <recommendedName>
        <fullName evidence="4 7">dTDP-4-dehydrorhamnose 3,5-epimerase</fullName>
        <ecNumber evidence="3 7">5.1.3.13</ecNumber>
    </recommendedName>
    <alternativeName>
        <fullName evidence="7">Thymidine diphospho-4-keto-rhamnose 3,5-epimerase</fullName>
    </alternativeName>
</protein>
<evidence type="ECO:0000256" key="7">
    <source>
        <dbReference type="RuleBase" id="RU364069"/>
    </source>
</evidence>
<accession>A0A4R3NB75</accession>
<comment type="catalytic activity">
    <reaction evidence="1 7">
        <text>dTDP-4-dehydro-6-deoxy-alpha-D-glucose = dTDP-4-dehydro-beta-L-rhamnose</text>
        <dbReference type="Rhea" id="RHEA:16969"/>
        <dbReference type="ChEBI" id="CHEBI:57649"/>
        <dbReference type="ChEBI" id="CHEBI:62830"/>
        <dbReference type="EC" id="5.1.3.13"/>
    </reaction>
</comment>
<evidence type="ECO:0000313" key="8">
    <source>
        <dbReference type="EMBL" id="TCT26054.1"/>
    </source>
</evidence>
<dbReference type="PANTHER" id="PTHR21047">
    <property type="entry name" value="DTDP-6-DEOXY-D-GLUCOSE-3,5 EPIMERASE"/>
    <property type="match status" value="1"/>
</dbReference>
<dbReference type="GO" id="GO:0019305">
    <property type="term" value="P:dTDP-rhamnose biosynthetic process"/>
    <property type="evidence" value="ECO:0007669"/>
    <property type="project" value="UniProtKB-UniRule"/>
</dbReference>
<evidence type="ECO:0000256" key="6">
    <source>
        <dbReference type="PIRSR" id="PIRSR600888-3"/>
    </source>
</evidence>
<evidence type="ECO:0000313" key="9">
    <source>
        <dbReference type="Proteomes" id="UP000295414"/>
    </source>
</evidence>
<comment type="subunit">
    <text evidence="7">Homodimer.</text>
</comment>
<dbReference type="NCBIfam" id="TIGR01221">
    <property type="entry name" value="rmlC"/>
    <property type="match status" value="1"/>
</dbReference>
<dbReference type="GO" id="GO:0005829">
    <property type="term" value="C:cytosol"/>
    <property type="evidence" value="ECO:0007669"/>
    <property type="project" value="TreeGrafter"/>
</dbReference>
<comment type="pathway">
    <text evidence="7">Carbohydrate biosynthesis; dTDP-L-rhamnose biosynthesis.</text>
</comment>
<dbReference type="EMBL" id="SMAP01000001">
    <property type="protein sequence ID" value="TCT26054.1"/>
    <property type="molecule type" value="Genomic_DNA"/>
</dbReference>
<dbReference type="Proteomes" id="UP000295414">
    <property type="component" value="Unassembled WGS sequence"/>
</dbReference>
<evidence type="ECO:0000256" key="2">
    <source>
        <dbReference type="ARBA" id="ARBA00001997"/>
    </source>
</evidence>
<comment type="caution">
    <text evidence="8">The sequence shown here is derived from an EMBL/GenBank/DDBJ whole genome shotgun (WGS) entry which is preliminary data.</text>
</comment>
<dbReference type="OrthoDB" id="9800680at2"/>
<evidence type="ECO:0000256" key="1">
    <source>
        <dbReference type="ARBA" id="ARBA00001298"/>
    </source>
</evidence>
<dbReference type="EC" id="5.1.3.13" evidence="3 7"/>
<feature type="active site" description="Proton acceptor" evidence="5">
    <location>
        <position position="61"/>
    </location>
</feature>
<dbReference type="RefSeq" id="WP_114959160.1">
    <property type="nucleotide sequence ID" value="NZ_MSZW01000031.1"/>
</dbReference>
<dbReference type="InterPro" id="IPR000888">
    <property type="entry name" value="RmlC-like"/>
</dbReference>
<evidence type="ECO:0000256" key="3">
    <source>
        <dbReference type="ARBA" id="ARBA00012098"/>
    </source>
</evidence>
<feature type="site" description="Participates in a stacking interaction with the thymidine ring of dTDP-4-oxo-6-deoxyglucose" evidence="6">
    <location>
        <position position="137"/>
    </location>
</feature>
<gene>
    <name evidence="8" type="ORF">EDC34_101381</name>
</gene>
<comment type="function">
    <text evidence="2 7">Catalyzes the epimerization of the C3' and C5'positions of dTDP-6-deoxy-D-xylo-4-hexulose, forming dTDP-6-deoxy-L-lyxo-4-hexulose.</text>
</comment>
<dbReference type="UniPathway" id="UPA00124"/>
<dbReference type="PANTHER" id="PTHR21047:SF2">
    <property type="entry name" value="THYMIDINE DIPHOSPHO-4-KETO-RHAMNOSE 3,5-EPIMERASE"/>
    <property type="match status" value="1"/>
</dbReference>
<dbReference type="GO" id="GO:0000271">
    <property type="term" value="P:polysaccharide biosynthetic process"/>
    <property type="evidence" value="ECO:0007669"/>
    <property type="project" value="TreeGrafter"/>
</dbReference>
<dbReference type="Gene3D" id="2.60.120.10">
    <property type="entry name" value="Jelly Rolls"/>
    <property type="match status" value="1"/>
</dbReference>
<evidence type="ECO:0000256" key="5">
    <source>
        <dbReference type="PIRSR" id="PIRSR600888-1"/>
    </source>
</evidence>
<proteinExistence type="inferred from homology"/>
<keyword evidence="7" id="KW-0413">Isomerase</keyword>
<dbReference type="SUPFAM" id="SSF51182">
    <property type="entry name" value="RmlC-like cupins"/>
    <property type="match status" value="1"/>
</dbReference>
<sequence>MNIFQTRLPGCLVIEPDVHADARGFFYEAWNAARFAAHGLPAQFVQHNVSRSQRGVLRGLHYQWPGNPQGKLVCVLEGEVYDVAVDLRQDSPTFGQHVAAILSAGNRRQFWIPEGFAHGFLVLSETALVSYLCTAPYDRASDCALRWNDARLAIDWPLAQVQLSDKDANAPFLDAIPPECLPRCLP</sequence>
<dbReference type="CDD" id="cd00438">
    <property type="entry name" value="cupin_RmlC"/>
    <property type="match status" value="1"/>
</dbReference>
<comment type="similarity">
    <text evidence="7">Belongs to the dTDP-4-dehydrorhamnose 3,5-epimerase family.</text>
</comment>
<dbReference type="InterPro" id="IPR011051">
    <property type="entry name" value="RmlC_Cupin_sf"/>
</dbReference>
<name>A0A4R3NB75_9GAMM</name>
<keyword evidence="9" id="KW-1185">Reference proteome</keyword>
<evidence type="ECO:0000256" key="4">
    <source>
        <dbReference type="ARBA" id="ARBA00019595"/>
    </source>
</evidence>
<dbReference type="InterPro" id="IPR014710">
    <property type="entry name" value="RmlC-like_jellyroll"/>
</dbReference>
<reference evidence="8 9" key="1">
    <citation type="submission" date="2019-03" db="EMBL/GenBank/DDBJ databases">
        <title>Genomic Encyclopedia of Type Strains, Phase IV (KMG-IV): sequencing the most valuable type-strain genomes for metagenomic binning, comparative biology and taxonomic classification.</title>
        <authorList>
            <person name="Goeker M."/>
        </authorList>
    </citation>
    <scope>NUCLEOTIDE SEQUENCE [LARGE SCALE GENOMIC DNA]</scope>
    <source>
        <strain evidence="8 9">DSM 13605</strain>
    </source>
</reference>
<feature type="active site" description="Proton donor" evidence="5">
    <location>
        <position position="131"/>
    </location>
</feature>
<dbReference type="AlphaFoldDB" id="A0A4R3NB75"/>
<organism evidence="8 9">
    <name type="scientific">Thermomonas haemolytica</name>
    <dbReference type="NCBI Taxonomy" id="141949"/>
    <lineage>
        <taxon>Bacteria</taxon>
        <taxon>Pseudomonadati</taxon>
        <taxon>Pseudomonadota</taxon>
        <taxon>Gammaproteobacteria</taxon>
        <taxon>Lysobacterales</taxon>
        <taxon>Lysobacteraceae</taxon>
        <taxon>Thermomonas</taxon>
    </lineage>
</organism>
<dbReference type="Pfam" id="PF00908">
    <property type="entry name" value="dTDP_sugar_isom"/>
    <property type="match status" value="1"/>
</dbReference>
<dbReference type="GO" id="GO:0008830">
    <property type="term" value="F:dTDP-4-dehydrorhamnose 3,5-epimerase activity"/>
    <property type="evidence" value="ECO:0007669"/>
    <property type="project" value="UniProtKB-UniRule"/>
</dbReference>